<proteinExistence type="predicted"/>
<protein>
    <submittedName>
        <fullName evidence="2">RteC domain-containing protein</fullName>
    </submittedName>
</protein>
<dbReference type="RefSeq" id="WP_112652439.1">
    <property type="nucleotide sequence ID" value="NZ_CP043451.1"/>
</dbReference>
<evidence type="ECO:0000313" key="4">
    <source>
        <dbReference type="Proteomes" id="UP000663940"/>
    </source>
</evidence>
<dbReference type="Proteomes" id="UP000663940">
    <property type="component" value="Chromosome"/>
</dbReference>
<dbReference type="EMBL" id="CP071880">
    <property type="protein sequence ID" value="QTE47499.1"/>
    <property type="molecule type" value="Genomic_DNA"/>
</dbReference>
<evidence type="ECO:0000313" key="1">
    <source>
        <dbReference type="EMBL" id="QEM03727.1"/>
    </source>
</evidence>
<reference evidence="1 3" key="1">
    <citation type="submission" date="2019-08" db="EMBL/GenBank/DDBJ databases">
        <title>Comparative genome analysis confer to the adaptation heavy metal polluted environment.</title>
        <authorList>
            <person name="Li Y."/>
        </authorList>
    </citation>
    <scope>NUCLEOTIDE SEQUENCE [LARGE SCALE GENOMIC DNA]</scope>
    <source>
        <strain evidence="1 3">P2</strain>
    </source>
</reference>
<keyword evidence="4" id="KW-1185">Reference proteome</keyword>
<accession>A0AAE6MI07</accession>
<dbReference type="EMBL" id="CP043451">
    <property type="protein sequence ID" value="QEM03727.1"/>
    <property type="molecule type" value="Genomic_DNA"/>
</dbReference>
<name>A0AAE6MI07_9SPHI</name>
<organism evidence="1 3">
    <name type="scientific">Mucilaginibacter rubeus</name>
    <dbReference type="NCBI Taxonomy" id="2027860"/>
    <lineage>
        <taxon>Bacteria</taxon>
        <taxon>Pseudomonadati</taxon>
        <taxon>Bacteroidota</taxon>
        <taxon>Sphingobacteriia</taxon>
        <taxon>Sphingobacteriales</taxon>
        <taxon>Sphingobacteriaceae</taxon>
        <taxon>Mucilaginibacter</taxon>
    </lineage>
</organism>
<dbReference type="InterPro" id="IPR018534">
    <property type="entry name" value="Tet_reg_excision_RteC"/>
</dbReference>
<reference evidence="2 4" key="2">
    <citation type="submission" date="2021-03" db="EMBL/GenBank/DDBJ databases">
        <title>Mucilaginibacter strains isolated from gold and copper mining confer multi heavy-metal resistance.</title>
        <authorList>
            <person name="Li Y."/>
        </authorList>
    </citation>
    <scope>NUCLEOTIDE SEQUENCE [LARGE SCALE GENOMIC DNA]</scope>
    <source>
        <strain evidence="2 4">P2-4</strain>
    </source>
</reference>
<dbReference type="Pfam" id="PF09357">
    <property type="entry name" value="RteC"/>
    <property type="match status" value="1"/>
</dbReference>
<dbReference type="Proteomes" id="UP000250557">
    <property type="component" value="Chromosome"/>
</dbReference>
<evidence type="ECO:0000313" key="2">
    <source>
        <dbReference type="EMBL" id="QTE47499.1"/>
    </source>
</evidence>
<sequence>MSSNFENDYMNPTFETIESQLKEELLSLQNYPPMERYSASVILVNKAIADLKEHLKTTEFTSPQEEIIFFKEIRPKILAYKLQVSVEYNISVNEPIGTSDVLINYFEEAIKGFQSVFKLNSFYYQYYRNHFSELDHLYFIRNADHSQIPLPEITDTEHNDSTPMSDLFAKFIAFEQVNQMIINRITFLMNNSPVMRTDGDFELRWTGDVINAVELAYGIWLTGQVNDGNASLNQIVRWIETNLKVSIGIAQRKFSEISRRKRLSITKFIDQMRSAIQGKADEHNS</sequence>
<gene>
    <name evidence="1" type="ORF">DIU31_009455</name>
    <name evidence="2" type="ORF">J3L21_18185</name>
</gene>
<dbReference type="AlphaFoldDB" id="A0AAE6MI07"/>
<evidence type="ECO:0000313" key="3">
    <source>
        <dbReference type="Proteomes" id="UP000250557"/>
    </source>
</evidence>